<evidence type="ECO:0000313" key="2">
    <source>
        <dbReference type="EMBL" id="QDT38075.1"/>
    </source>
</evidence>
<evidence type="ECO:0000259" key="1">
    <source>
        <dbReference type="SMART" id="SM00849"/>
    </source>
</evidence>
<dbReference type="GO" id="GO:0103043">
    <property type="term" value="F:phosphoribosyl 1,2-cyclic phosphate phosphodiesterase activity"/>
    <property type="evidence" value="ECO:0007669"/>
    <property type="project" value="UniProtKB-EC"/>
</dbReference>
<gene>
    <name evidence="2" type="primary">phnP</name>
    <name evidence="2" type="ORF">Pan189_24600</name>
</gene>
<dbReference type="InterPro" id="IPR001279">
    <property type="entry name" value="Metallo-B-lactamas"/>
</dbReference>
<reference evidence="2 3" key="1">
    <citation type="submission" date="2019-02" db="EMBL/GenBank/DDBJ databases">
        <title>Deep-cultivation of Planctomycetes and their phenomic and genomic characterization uncovers novel biology.</title>
        <authorList>
            <person name="Wiegand S."/>
            <person name="Jogler M."/>
            <person name="Boedeker C."/>
            <person name="Pinto D."/>
            <person name="Vollmers J."/>
            <person name="Rivas-Marin E."/>
            <person name="Kohn T."/>
            <person name="Peeters S.H."/>
            <person name="Heuer A."/>
            <person name="Rast P."/>
            <person name="Oberbeckmann S."/>
            <person name="Bunk B."/>
            <person name="Jeske O."/>
            <person name="Meyerdierks A."/>
            <person name="Storesund J.E."/>
            <person name="Kallscheuer N."/>
            <person name="Luecker S."/>
            <person name="Lage O.M."/>
            <person name="Pohl T."/>
            <person name="Merkel B.J."/>
            <person name="Hornburger P."/>
            <person name="Mueller R.-W."/>
            <person name="Bruemmer F."/>
            <person name="Labrenz M."/>
            <person name="Spormann A.M."/>
            <person name="Op den Camp H."/>
            <person name="Overmann J."/>
            <person name="Amann R."/>
            <person name="Jetten M.S.M."/>
            <person name="Mascher T."/>
            <person name="Medema M.H."/>
            <person name="Devos D.P."/>
            <person name="Kaster A.-K."/>
            <person name="Ovreas L."/>
            <person name="Rohde M."/>
            <person name="Galperin M.Y."/>
            <person name="Jogler C."/>
        </authorList>
    </citation>
    <scope>NUCLEOTIDE SEQUENCE [LARGE SCALE GENOMIC DNA]</scope>
    <source>
        <strain evidence="2 3">Pan189</strain>
    </source>
</reference>
<feature type="domain" description="Metallo-beta-lactamase" evidence="1">
    <location>
        <begin position="36"/>
        <end position="229"/>
    </location>
</feature>
<evidence type="ECO:0000313" key="3">
    <source>
        <dbReference type="Proteomes" id="UP000317318"/>
    </source>
</evidence>
<dbReference type="Gene3D" id="3.60.15.10">
    <property type="entry name" value="Ribonuclease Z/Hydroxyacylglutathione hydrolase-like"/>
    <property type="match status" value="1"/>
</dbReference>
<dbReference type="Proteomes" id="UP000317318">
    <property type="component" value="Chromosome"/>
</dbReference>
<organism evidence="2 3">
    <name type="scientific">Stratiformator vulcanicus</name>
    <dbReference type="NCBI Taxonomy" id="2527980"/>
    <lineage>
        <taxon>Bacteria</taxon>
        <taxon>Pseudomonadati</taxon>
        <taxon>Planctomycetota</taxon>
        <taxon>Planctomycetia</taxon>
        <taxon>Planctomycetales</taxon>
        <taxon>Planctomycetaceae</taxon>
        <taxon>Stratiformator</taxon>
    </lineage>
</organism>
<dbReference type="KEGG" id="svp:Pan189_24600"/>
<sequence>MKRELIVLGSGSSVGTPAIGCETDACLSDNPKNNRTRTSVFVPAPYGNFVVDTPPELRIQLTRERIPIVHAALFTHSHADHIFGLDDLRICGFKLEAPVELLCEEPVEEQIRQSFNYAFSADTPPAHRFAIPKFAFRRVALEPFELLGVSVQPIRLLHGRLPVLGFRFGDVAFCTDVSEIPEQSWPLLEGLDTLVLGALRDRPHPTHFTIDQALEVIERVSPRRAFLTHISAEMEHEETNRRLPNGVELAYDGLRIAF</sequence>
<dbReference type="EMBL" id="CP036268">
    <property type="protein sequence ID" value="QDT38075.1"/>
    <property type="molecule type" value="Genomic_DNA"/>
</dbReference>
<dbReference type="SUPFAM" id="SSF56281">
    <property type="entry name" value="Metallo-hydrolase/oxidoreductase"/>
    <property type="match status" value="1"/>
</dbReference>
<dbReference type="PANTHER" id="PTHR42663:SF6">
    <property type="entry name" value="HYDROLASE C777.06C-RELATED"/>
    <property type="match status" value="1"/>
</dbReference>
<protein>
    <submittedName>
        <fullName evidence="2">Phosphoribosyl 1,2-cyclic phosphodiesterase</fullName>
        <ecNumber evidence="2">3.1.4.55</ecNumber>
    </submittedName>
</protein>
<dbReference type="PANTHER" id="PTHR42663">
    <property type="entry name" value="HYDROLASE C777.06C-RELATED-RELATED"/>
    <property type="match status" value="1"/>
</dbReference>
<dbReference type="InterPro" id="IPR036866">
    <property type="entry name" value="RibonucZ/Hydroxyglut_hydro"/>
</dbReference>
<keyword evidence="2" id="KW-0378">Hydrolase</keyword>
<accession>A0A517R2G4</accession>
<dbReference type="SMART" id="SM00849">
    <property type="entry name" value="Lactamase_B"/>
    <property type="match status" value="1"/>
</dbReference>
<dbReference type="EC" id="3.1.4.55" evidence="2"/>
<dbReference type="AlphaFoldDB" id="A0A517R2G4"/>
<proteinExistence type="predicted"/>
<dbReference type="CDD" id="cd16279">
    <property type="entry name" value="metallo-hydrolase-like_MBL-fold"/>
    <property type="match status" value="1"/>
</dbReference>
<dbReference type="Pfam" id="PF12706">
    <property type="entry name" value="Lactamase_B_2"/>
    <property type="match status" value="1"/>
</dbReference>
<keyword evidence="3" id="KW-1185">Reference proteome</keyword>
<name>A0A517R2G4_9PLAN</name>